<comment type="subcellular location">
    <subcellularLocation>
        <location evidence="1">Secreted</location>
    </subcellularLocation>
</comment>
<keyword evidence="2" id="KW-0964">Secreted</keyword>
<keyword evidence="4" id="KW-1015">Disulfide bond</keyword>
<feature type="domain" description="Knottins-like" evidence="7">
    <location>
        <begin position="24"/>
        <end position="69"/>
    </location>
</feature>
<keyword evidence="9" id="KW-1185">Reference proteome</keyword>
<comment type="caution">
    <text evidence="8">The sequence shown here is derived from an EMBL/GenBank/DDBJ whole genome shotgun (WGS) entry which is preliminary data.</text>
</comment>
<evidence type="ECO:0000256" key="5">
    <source>
        <dbReference type="SAM" id="MobiDB-lite"/>
    </source>
</evidence>
<dbReference type="InterPro" id="IPR036574">
    <property type="entry name" value="Scorpion_toxin-like_sf"/>
</dbReference>
<evidence type="ECO:0000256" key="4">
    <source>
        <dbReference type="ARBA" id="ARBA00023157"/>
    </source>
</evidence>
<dbReference type="EMBL" id="JACGWO010000002">
    <property type="protein sequence ID" value="KAK4434701.1"/>
    <property type="molecule type" value="Genomic_DNA"/>
</dbReference>
<dbReference type="PROSITE" id="PS00940">
    <property type="entry name" value="GAMMA_THIONIN"/>
    <property type="match status" value="1"/>
</dbReference>
<dbReference type="CDD" id="cd00107">
    <property type="entry name" value="Knot1"/>
    <property type="match status" value="1"/>
</dbReference>
<dbReference type="InterPro" id="IPR003614">
    <property type="entry name" value="Knottins"/>
</dbReference>
<dbReference type="PANTHER" id="PTHR33147:SF39">
    <property type="entry name" value="DRO1 PROTEIN-RELATED"/>
    <property type="match status" value="1"/>
</dbReference>
<feature type="signal peptide" evidence="6">
    <location>
        <begin position="1"/>
        <end position="22"/>
    </location>
</feature>
<feature type="compositionally biased region" description="Basic and acidic residues" evidence="5">
    <location>
        <begin position="114"/>
        <end position="128"/>
    </location>
</feature>
<dbReference type="PANTHER" id="PTHR33147">
    <property type="entry name" value="DEFENSIN-LIKE PROTEIN 1"/>
    <property type="match status" value="1"/>
</dbReference>
<dbReference type="SMART" id="SM00505">
    <property type="entry name" value="Knot1"/>
    <property type="match status" value="1"/>
</dbReference>
<dbReference type="Pfam" id="PF00304">
    <property type="entry name" value="Gamma-thionin"/>
    <property type="match status" value="1"/>
</dbReference>
<organism evidence="8 9">
    <name type="scientific">Sesamum alatum</name>
    <dbReference type="NCBI Taxonomy" id="300844"/>
    <lineage>
        <taxon>Eukaryota</taxon>
        <taxon>Viridiplantae</taxon>
        <taxon>Streptophyta</taxon>
        <taxon>Embryophyta</taxon>
        <taxon>Tracheophyta</taxon>
        <taxon>Spermatophyta</taxon>
        <taxon>Magnoliopsida</taxon>
        <taxon>eudicotyledons</taxon>
        <taxon>Gunneridae</taxon>
        <taxon>Pentapetalae</taxon>
        <taxon>asterids</taxon>
        <taxon>lamiids</taxon>
        <taxon>Lamiales</taxon>
        <taxon>Pedaliaceae</taxon>
        <taxon>Sesamum</taxon>
    </lineage>
</organism>
<dbReference type="PRINTS" id="PR00288">
    <property type="entry name" value="PUROTHIONIN"/>
</dbReference>
<accession>A0AAE1YRK3</accession>
<protein>
    <recommendedName>
        <fullName evidence="7">Knottins-like domain-containing protein</fullName>
    </recommendedName>
</protein>
<dbReference type="GO" id="GO:0006952">
    <property type="term" value="P:defense response"/>
    <property type="evidence" value="ECO:0007669"/>
    <property type="project" value="InterPro"/>
</dbReference>
<dbReference type="Gene3D" id="3.30.30.10">
    <property type="entry name" value="Knottin, scorpion toxin-like"/>
    <property type="match status" value="1"/>
</dbReference>
<feature type="chain" id="PRO_5042004422" description="Knottins-like domain-containing protein" evidence="6">
    <location>
        <begin position="23"/>
        <end position="128"/>
    </location>
</feature>
<feature type="compositionally biased region" description="Gly residues" evidence="5">
    <location>
        <begin position="76"/>
        <end position="92"/>
    </location>
</feature>
<name>A0AAE1YRK3_9LAMI</name>
<evidence type="ECO:0000256" key="3">
    <source>
        <dbReference type="ARBA" id="ARBA00022729"/>
    </source>
</evidence>
<evidence type="ECO:0000256" key="1">
    <source>
        <dbReference type="ARBA" id="ARBA00004613"/>
    </source>
</evidence>
<dbReference type="Proteomes" id="UP001293254">
    <property type="component" value="Unassembled WGS sequence"/>
</dbReference>
<sequence>MTRRPFELFLLVLLVSCIGAEAAVCQTRSQQFRGLCFRNDNCAAICEKEGYISGSCKGFLLRCICYKDCGNTGGSTPSGGDGPPDGDGDGGPPEGPADSRVTHTSNISSVHKYGKNETRSGNAEIKKE</sequence>
<reference evidence="8" key="2">
    <citation type="journal article" date="2024" name="Plant">
        <title>Genomic evolution and insights into agronomic trait innovations of Sesamum species.</title>
        <authorList>
            <person name="Miao H."/>
            <person name="Wang L."/>
            <person name="Qu L."/>
            <person name="Liu H."/>
            <person name="Sun Y."/>
            <person name="Le M."/>
            <person name="Wang Q."/>
            <person name="Wei S."/>
            <person name="Zheng Y."/>
            <person name="Lin W."/>
            <person name="Duan Y."/>
            <person name="Cao H."/>
            <person name="Xiong S."/>
            <person name="Wang X."/>
            <person name="Wei L."/>
            <person name="Li C."/>
            <person name="Ma Q."/>
            <person name="Ju M."/>
            <person name="Zhao R."/>
            <person name="Li G."/>
            <person name="Mu C."/>
            <person name="Tian Q."/>
            <person name="Mei H."/>
            <person name="Zhang T."/>
            <person name="Gao T."/>
            <person name="Zhang H."/>
        </authorList>
    </citation>
    <scope>NUCLEOTIDE SEQUENCE</scope>
    <source>
        <strain evidence="8">3651</strain>
    </source>
</reference>
<gene>
    <name evidence="8" type="ORF">Salat_0632900</name>
</gene>
<dbReference type="GO" id="GO:0005576">
    <property type="term" value="C:extracellular region"/>
    <property type="evidence" value="ECO:0007669"/>
    <property type="project" value="UniProtKB-SubCell"/>
</dbReference>
<evidence type="ECO:0000256" key="2">
    <source>
        <dbReference type="ARBA" id="ARBA00022525"/>
    </source>
</evidence>
<reference evidence="8" key="1">
    <citation type="submission" date="2020-06" db="EMBL/GenBank/DDBJ databases">
        <authorList>
            <person name="Li T."/>
            <person name="Hu X."/>
            <person name="Zhang T."/>
            <person name="Song X."/>
            <person name="Zhang H."/>
            <person name="Dai N."/>
            <person name="Sheng W."/>
            <person name="Hou X."/>
            <person name="Wei L."/>
        </authorList>
    </citation>
    <scope>NUCLEOTIDE SEQUENCE</scope>
    <source>
        <strain evidence="8">3651</strain>
        <tissue evidence="8">Leaf</tissue>
    </source>
</reference>
<evidence type="ECO:0000259" key="7">
    <source>
        <dbReference type="SMART" id="SM00505"/>
    </source>
</evidence>
<dbReference type="SUPFAM" id="SSF57095">
    <property type="entry name" value="Scorpion toxin-like"/>
    <property type="match status" value="1"/>
</dbReference>
<dbReference type="InterPro" id="IPR008176">
    <property type="entry name" value="Defensin_plant"/>
</dbReference>
<evidence type="ECO:0000313" key="8">
    <source>
        <dbReference type="EMBL" id="KAK4434701.1"/>
    </source>
</evidence>
<proteinExistence type="predicted"/>
<evidence type="ECO:0000313" key="9">
    <source>
        <dbReference type="Proteomes" id="UP001293254"/>
    </source>
</evidence>
<evidence type="ECO:0000256" key="6">
    <source>
        <dbReference type="SAM" id="SignalP"/>
    </source>
</evidence>
<feature type="region of interest" description="Disordered" evidence="5">
    <location>
        <begin position="76"/>
        <end position="128"/>
    </location>
</feature>
<dbReference type="AlphaFoldDB" id="A0AAE1YRK3"/>
<keyword evidence="3 6" id="KW-0732">Signal</keyword>